<dbReference type="WBParaSite" id="PTRK_0000660400.1">
    <property type="protein sequence ID" value="PTRK_0000660400.1"/>
    <property type="gene ID" value="PTRK_0000660400"/>
</dbReference>
<proteinExistence type="predicted"/>
<sequence>MYLDFDSYITNSTIKGITLKNPSSEYKASFNTRIGTTVISKSWADAEIHFTINKCDFGMLYFDKIYGSDQLDKKVKYDYGVLIVAQSASNRIMLNEYSVTGTSVNIGPCPYTNWVNEKSILKFHPNTHLIDIGFFVEDNERTHIITPIYRMDNDSDFFSCGKLIQHAVPPLPIGYKIIEIPTVEKNIESDITPLDKKLVCNESEIYELYHFGYTKGTYSHNGKSTMQKIDPYQKNLNYYSGQTILLYDRKKINDNMKAVNSFQTISDKGFTVEPKCIKKLKSDMKVLLIPRIKKMELTNCNNGLKTCFLMVNELDFDKAHDIECVSIIDDYDESIHFDNFYSKLAEISVIKVNSTNGMNNLTSVKVGWKNFFSNFGAYTCSISKKAETYNDSLVNFGNTFILPEDEAILALDEVNVEEVAHTGANCIKSYDTWANLSKISASVLSKEEKFINVDDILNFNGLLFAGENKIYLGESYNDTVVLVTCTYKTIAEKKFITTQDFIYPKYEYSNDEDEPSSNMKKSVILIGIGSTLFISVIMVFVTIFIMRNKNKRKKIIEKSLLPDPNKI</sequence>
<keyword evidence="1" id="KW-0812">Transmembrane</keyword>
<reference evidence="3" key="1">
    <citation type="submission" date="2017-02" db="UniProtKB">
        <authorList>
            <consortium name="WormBaseParasite"/>
        </authorList>
    </citation>
    <scope>IDENTIFICATION</scope>
</reference>
<feature type="transmembrane region" description="Helical" evidence="1">
    <location>
        <begin position="523"/>
        <end position="546"/>
    </location>
</feature>
<dbReference type="Proteomes" id="UP000038045">
    <property type="component" value="Unplaced"/>
</dbReference>
<accession>A0A0N4ZFS5</accession>
<keyword evidence="1" id="KW-1133">Transmembrane helix</keyword>
<organism evidence="2 3">
    <name type="scientific">Parastrongyloides trichosuri</name>
    <name type="common">Possum-specific nematode worm</name>
    <dbReference type="NCBI Taxonomy" id="131310"/>
    <lineage>
        <taxon>Eukaryota</taxon>
        <taxon>Metazoa</taxon>
        <taxon>Ecdysozoa</taxon>
        <taxon>Nematoda</taxon>
        <taxon>Chromadorea</taxon>
        <taxon>Rhabditida</taxon>
        <taxon>Tylenchina</taxon>
        <taxon>Panagrolaimomorpha</taxon>
        <taxon>Strongyloidoidea</taxon>
        <taxon>Strongyloididae</taxon>
        <taxon>Parastrongyloides</taxon>
    </lineage>
</organism>
<name>A0A0N4ZFS5_PARTI</name>
<keyword evidence="2" id="KW-1185">Reference proteome</keyword>
<evidence type="ECO:0000313" key="2">
    <source>
        <dbReference type="Proteomes" id="UP000038045"/>
    </source>
</evidence>
<evidence type="ECO:0000256" key="1">
    <source>
        <dbReference type="SAM" id="Phobius"/>
    </source>
</evidence>
<dbReference type="AlphaFoldDB" id="A0A0N4ZFS5"/>
<protein>
    <submittedName>
        <fullName evidence="3">Peptidase S74 domain-containing protein</fullName>
    </submittedName>
</protein>
<keyword evidence="1" id="KW-0472">Membrane</keyword>
<evidence type="ECO:0000313" key="3">
    <source>
        <dbReference type="WBParaSite" id="PTRK_0000660400.1"/>
    </source>
</evidence>